<dbReference type="AlphaFoldDB" id="A0A4Y2VH80"/>
<reference evidence="3 5" key="1">
    <citation type="journal article" date="2019" name="Sci. Rep.">
        <title>Orb-weaving spider Araneus ventricosus genome elucidates the spidroin gene catalogue.</title>
        <authorList>
            <person name="Kono N."/>
            <person name="Nakamura H."/>
            <person name="Ohtoshi R."/>
            <person name="Moran D.A.P."/>
            <person name="Shinohara A."/>
            <person name="Yoshida Y."/>
            <person name="Fujiwara M."/>
            <person name="Mori M."/>
            <person name="Tomita M."/>
            <person name="Arakawa K."/>
        </authorList>
    </citation>
    <scope>NUCLEOTIDE SEQUENCE [LARGE SCALE GENOMIC DNA]</scope>
</reference>
<dbReference type="EMBL" id="BGPR01046446">
    <property type="protein sequence ID" value="GBO23396.1"/>
    <property type="molecule type" value="Genomic_DNA"/>
</dbReference>
<organism evidence="3 5">
    <name type="scientific">Araneus ventricosus</name>
    <name type="common">Orbweaver spider</name>
    <name type="synonym">Epeira ventricosa</name>
    <dbReference type="NCBI Taxonomy" id="182803"/>
    <lineage>
        <taxon>Eukaryota</taxon>
        <taxon>Metazoa</taxon>
        <taxon>Ecdysozoa</taxon>
        <taxon>Arthropoda</taxon>
        <taxon>Chelicerata</taxon>
        <taxon>Arachnida</taxon>
        <taxon>Araneae</taxon>
        <taxon>Araneomorphae</taxon>
        <taxon>Entelegynae</taxon>
        <taxon>Araneoidea</taxon>
        <taxon>Araneidae</taxon>
        <taxon>Araneus</taxon>
    </lineage>
</organism>
<gene>
    <name evidence="2" type="ORF">AVEN_118444_1</name>
    <name evidence="4" type="ORF">AVEN_236063_1</name>
    <name evidence="1" type="ORF">AVEN_271753_1</name>
    <name evidence="3" type="ORF">AVEN_48320_1</name>
</gene>
<name>A0A4Y2VH80_ARAVE</name>
<evidence type="ECO:0000313" key="3">
    <source>
        <dbReference type="EMBL" id="GBO23674.1"/>
    </source>
</evidence>
<dbReference type="EMBL" id="BGPR01046448">
    <property type="protein sequence ID" value="GBO23397.1"/>
    <property type="molecule type" value="Genomic_DNA"/>
</dbReference>
<proteinExistence type="predicted"/>
<evidence type="ECO:0000313" key="4">
    <source>
        <dbReference type="EMBL" id="GBO23695.1"/>
    </source>
</evidence>
<evidence type="ECO:0000313" key="5">
    <source>
        <dbReference type="Proteomes" id="UP000499080"/>
    </source>
</evidence>
<comment type="caution">
    <text evidence="3">The sequence shown here is derived from an EMBL/GenBank/DDBJ whole genome shotgun (WGS) entry which is preliminary data.</text>
</comment>
<accession>A0A4Y2VH80</accession>
<protein>
    <submittedName>
        <fullName evidence="3">Uncharacterized protein</fullName>
    </submittedName>
</protein>
<sequence length="109" mass="11753">MTTRPTAFSRLSEQQPAEIRLTSIEVACPVKAGLGVRVPISPPLSEQQPAEICPTSIEVAWPVMAGLGVRVSFSHLSEQQPAEILPTSIEVAWPVKGRLRSQSVKVKAP</sequence>
<evidence type="ECO:0000313" key="1">
    <source>
        <dbReference type="EMBL" id="GBO23396.1"/>
    </source>
</evidence>
<dbReference type="EMBL" id="BGPR01046741">
    <property type="protein sequence ID" value="GBO23695.1"/>
    <property type="molecule type" value="Genomic_DNA"/>
</dbReference>
<keyword evidence="5" id="KW-1185">Reference proteome</keyword>
<dbReference type="Proteomes" id="UP000499080">
    <property type="component" value="Unassembled WGS sequence"/>
</dbReference>
<dbReference type="EMBL" id="BGPR01046723">
    <property type="protein sequence ID" value="GBO23674.1"/>
    <property type="molecule type" value="Genomic_DNA"/>
</dbReference>
<evidence type="ECO:0000313" key="2">
    <source>
        <dbReference type="EMBL" id="GBO23397.1"/>
    </source>
</evidence>